<dbReference type="EMBL" id="PFFQ01000023">
    <property type="protein sequence ID" value="PIW17574.1"/>
    <property type="molecule type" value="Genomic_DNA"/>
</dbReference>
<feature type="chain" id="PRO_5015005888" description="Fervidolysin-like N-terminal prodomain domain-containing protein" evidence="2">
    <location>
        <begin position="24"/>
        <end position="305"/>
    </location>
</feature>
<evidence type="ECO:0000313" key="4">
    <source>
        <dbReference type="EMBL" id="PIW17574.1"/>
    </source>
</evidence>
<sequence length="305" mass="33427">MKSIKLFLTSCIFSLTLSQSVLAADQFVTVTFRPEVQTSFVEMLGETFKAPHPQNKGNHTWVFKIPSLRTRNQYAELFASLGSVASTDPAPIYQVADHINPTAVNIQPVNPGQPVKTSDYMPGELLVKFKPEASASDIKFLTTHYNASTLSVISGIHVHRLRLPQGMSVEEAKALFSKSPLVEYAEPNFKMKLPDPVSSPQAGASPAPTASNTPATVGNQTQIPNGTAIVTQIPLDGGNQMIIDFKPGTTAETIAKFHKIYGTREVEKRSFYSYRLQLPLHLNPGLAVRVLMLHPAVINVQRLYS</sequence>
<protein>
    <recommendedName>
        <fullName evidence="3">Fervidolysin-like N-terminal prodomain domain-containing protein</fullName>
    </recommendedName>
</protein>
<gene>
    <name evidence="4" type="ORF">COW36_08750</name>
</gene>
<name>A0A2M7G6C4_9BACT</name>
<reference evidence="4 5" key="1">
    <citation type="submission" date="2017-09" db="EMBL/GenBank/DDBJ databases">
        <title>Depth-based differentiation of microbial function through sediment-hosted aquifers and enrichment of novel symbionts in the deep terrestrial subsurface.</title>
        <authorList>
            <person name="Probst A.J."/>
            <person name="Ladd B."/>
            <person name="Jarett J.K."/>
            <person name="Geller-Mcgrath D.E."/>
            <person name="Sieber C.M."/>
            <person name="Emerson J.B."/>
            <person name="Anantharaman K."/>
            <person name="Thomas B.C."/>
            <person name="Malmstrom R."/>
            <person name="Stieglmeier M."/>
            <person name="Klingl A."/>
            <person name="Woyke T."/>
            <person name="Ryan C.M."/>
            <person name="Banfield J.F."/>
        </authorList>
    </citation>
    <scope>NUCLEOTIDE SEQUENCE [LARGE SCALE GENOMIC DNA]</scope>
    <source>
        <strain evidence="4">CG17_big_fil_post_rev_8_21_14_2_50_48_46</strain>
    </source>
</reference>
<evidence type="ECO:0000256" key="2">
    <source>
        <dbReference type="SAM" id="SignalP"/>
    </source>
</evidence>
<evidence type="ECO:0000313" key="5">
    <source>
        <dbReference type="Proteomes" id="UP000231019"/>
    </source>
</evidence>
<feature type="region of interest" description="Disordered" evidence="1">
    <location>
        <begin position="193"/>
        <end position="222"/>
    </location>
</feature>
<dbReference type="AlphaFoldDB" id="A0A2M7G6C4"/>
<feature type="compositionally biased region" description="Low complexity" evidence="1">
    <location>
        <begin position="202"/>
        <end position="216"/>
    </location>
</feature>
<feature type="signal peptide" evidence="2">
    <location>
        <begin position="1"/>
        <end position="23"/>
    </location>
</feature>
<keyword evidence="2" id="KW-0732">Signal</keyword>
<feature type="domain" description="Fervidolysin-like N-terminal prodomain" evidence="3">
    <location>
        <begin position="113"/>
        <end position="188"/>
    </location>
</feature>
<organism evidence="4 5">
    <name type="scientific">bacterium (Candidatus Blackallbacteria) CG17_big_fil_post_rev_8_21_14_2_50_48_46</name>
    <dbReference type="NCBI Taxonomy" id="2014261"/>
    <lineage>
        <taxon>Bacteria</taxon>
        <taxon>Candidatus Blackallbacteria</taxon>
    </lineage>
</organism>
<proteinExistence type="predicted"/>
<comment type="caution">
    <text evidence="4">The sequence shown here is derived from an EMBL/GenBank/DDBJ whole genome shotgun (WGS) entry which is preliminary data.</text>
</comment>
<evidence type="ECO:0000259" key="3">
    <source>
        <dbReference type="Pfam" id="PF22148"/>
    </source>
</evidence>
<evidence type="ECO:0000256" key="1">
    <source>
        <dbReference type="SAM" id="MobiDB-lite"/>
    </source>
</evidence>
<accession>A0A2M7G6C4</accession>
<dbReference type="Pfam" id="PF22148">
    <property type="entry name" value="Fervidolysin_NPro-like"/>
    <property type="match status" value="1"/>
</dbReference>
<dbReference type="Proteomes" id="UP000231019">
    <property type="component" value="Unassembled WGS sequence"/>
</dbReference>
<dbReference type="InterPro" id="IPR054399">
    <property type="entry name" value="Fervidolysin-like_N_prodom"/>
</dbReference>